<evidence type="ECO:0000313" key="2">
    <source>
        <dbReference type="Proteomes" id="UP001239111"/>
    </source>
</evidence>
<name>A0ACC2NLH8_9HYME</name>
<dbReference type="Proteomes" id="UP001239111">
    <property type="component" value="Chromosome 3"/>
</dbReference>
<evidence type="ECO:0000313" key="1">
    <source>
        <dbReference type="EMBL" id="KAJ8671976.1"/>
    </source>
</evidence>
<proteinExistence type="predicted"/>
<accession>A0ACC2NLH8</accession>
<gene>
    <name evidence="1" type="ORF">QAD02_003235</name>
</gene>
<reference evidence="1" key="1">
    <citation type="submission" date="2023-04" db="EMBL/GenBank/DDBJ databases">
        <title>A chromosome-level genome assembly of the parasitoid wasp Eretmocerus hayati.</title>
        <authorList>
            <person name="Zhong Y."/>
            <person name="Liu S."/>
            <person name="Liu Y."/>
        </authorList>
    </citation>
    <scope>NUCLEOTIDE SEQUENCE</scope>
    <source>
        <strain evidence="1">ZJU_SS_LIU_2023</strain>
    </source>
</reference>
<protein>
    <submittedName>
        <fullName evidence="1">Uncharacterized protein</fullName>
    </submittedName>
</protein>
<dbReference type="EMBL" id="CM056743">
    <property type="protein sequence ID" value="KAJ8671976.1"/>
    <property type="molecule type" value="Genomic_DNA"/>
</dbReference>
<keyword evidence="2" id="KW-1185">Reference proteome</keyword>
<comment type="caution">
    <text evidence="1">The sequence shown here is derived from an EMBL/GenBank/DDBJ whole genome shotgun (WGS) entry which is preliminary data.</text>
</comment>
<organism evidence="1 2">
    <name type="scientific">Eretmocerus hayati</name>
    <dbReference type="NCBI Taxonomy" id="131215"/>
    <lineage>
        <taxon>Eukaryota</taxon>
        <taxon>Metazoa</taxon>
        <taxon>Ecdysozoa</taxon>
        <taxon>Arthropoda</taxon>
        <taxon>Hexapoda</taxon>
        <taxon>Insecta</taxon>
        <taxon>Pterygota</taxon>
        <taxon>Neoptera</taxon>
        <taxon>Endopterygota</taxon>
        <taxon>Hymenoptera</taxon>
        <taxon>Apocrita</taxon>
        <taxon>Proctotrupomorpha</taxon>
        <taxon>Chalcidoidea</taxon>
        <taxon>Aphelinidae</taxon>
        <taxon>Aphelininae</taxon>
        <taxon>Eretmocerus</taxon>
    </lineage>
</organism>
<sequence>MHAGPLGVVKSFLEAWFLPKYNKKPFYLGQKLGTFNERMTSIKPTSEITRLPKAYGEDMKASQLKNIALHYSLPCLHGLMDQVYYEHWFLFVYGLTLCLKDRVSEDDRKRAKEAFDKFVSGIEDLYGIEFLRMNAHLFEHLTEYIELYGAAWAWSAFPFENFNGFLAKCYHGTQHIPEQIVKMSLRWRYLKNEAHVFA</sequence>